<dbReference type="Proteomes" id="UP000324800">
    <property type="component" value="Unassembled WGS sequence"/>
</dbReference>
<evidence type="ECO:0000313" key="3">
    <source>
        <dbReference type="Proteomes" id="UP000324800"/>
    </source>
</evidence>
<dbReference type="InterPro" id="IPR043128">
    <property type="entry name" value="Rev_trsase/Diguanyl_cyclase"/>
</dbReference>
<dbReference type="AlphaFoldDB" id="A0A5J4TC14"/>
<evidence type="ECO:0000259" key="1">
    <source>
        <dbReference type="Pfam" id="PF00078"/>
    </source>
</evidence>
<feature type="domain" description="Reverse transcriptase" evidence="1">
    <location>
        <begin position="71"/>
        <end position="149"/>
    </location>
</feature>
<feature type="non-terminal residue" evidence="2">
    <location>
        <position position="1"/>
    </location>
</feature>
<accession>A0A5J4TC14</accession>
<gene>
    <name evidence="2" type="ORF">EZS28_048665</name>
</gene>
<dbReference type="SUPFAM" id="SSF56672">
    <property type="entry name" value="DNA/RNA polymerases"/>
    <property type="match status" value="1"/>
</dbReference>
<dbReference type="Gene3D" id="3.30.70.270">
    <property type="match status" value="1"/>
</dbReference>
<dbReference type="InterPro" id="IPR000477">
    <property type="entry name" value="RT_dom"/>
</dbReference>
<dbReference type="EMBL" id="SNRW01034015">
    <property type="protein sequence ID" value="KAA6355808.1"/>
    <property type="molecule type" value="Genomic_DNA"/>
</dbReference>
<reference evidence="2 3" key="1">
    <citation type="submission" date="2019-03" db="EMBL/GenBank/DDBJ databases">
        <title>Single cell metagenomics reveals metabolic interactions within the superorganism composed of flagellate Streblomastix strix and complex community of Bacteroidetes bacteria on its surface.</title>
        <authorList>
            <person name="Treitli S.C."/>
            <person name="Kolisko M."/>
            <person name="Husnik F."/>
            <person name="Keeling P."/>
            <person name="Hampl V."/>
        </authorList>
    </citation>
    <scope>NUCLEOTIDE SEQUENCE [LARGE SCALE GENOMIC DNA]</scope>
    <source>
        <strain evidence="2">ST1C</strain>
    </source>
</reference>
<dbReference type="InterPro" id="IPR043502">
    <property type="entry name" value="DNA/RNA_pol_sf"/>
</dbReference>
<sequence length="299" mass="34688">QGCEMRRRGPVKCPIANSNCLFHLVQIVHREVERRSEYQQPYSLNRIITIPSIRIPEQLSHIKCKPFVNKHSLIYFATAMESIMQQIGMKTDIRIINYVVDIILLHQNKEYLRNMTQKVIDTLKYFGFTMNTEKSEIEPNQSVIFLGWQWNLAYATAKTKLKKRLLLLHDLYNMRRWIKTGTEITASFFLNTMDHQKTQAAGLRGWNTTMIMNKTAIPDINCWIAKLRANIPARLIQILSQITVTKDAAPIGLGSTLEKELEIIAMAHGTWNKRQAKPTINNREINARYGYDSVQTIRL</sequence>
<evidence type="ECO:0000313" key="2">
    <source>
        <dbReference type="EMBL" id="KAA6355808.1"/>
    </source>
</evidence>
<protein>
    <recommendedName>
        <fullName evidence="1">Reverse transcriptase domain-containing protein</fullName>
    </recommendedName>
</protein>
<name>A0A5J4TC14_9EUKA</name>
<proteinExistence type="predicted"/>
<comment type="caution">
    <text evidence="2">The sequence shown here is derived from an EMBL/GenBank/DDBJ whole genome shotgun (WGS) entry which is preliminary data.</text>
</comment>
<dbReference type="Pfam" id="PF00078">
    <property type="entry name" value="RVT_1"/>
    <property type="match status" value="1"/>
</dbReference>
<organism evidence="2 3">
    <name type="scientific">Streblomastix strix</name>
    <dbReference type="NCBI Taxonomy" id="222440"/>
    <lineage>
        <taxon>Eukaryota</taxon>
        <taxon>Metamonada</taxon>
        <taxon>Preaxostyla</taxon>
        <taxon>Oxymonadida</taxon>
        <taxon>Streblomastigidae</taxon>
        <taxon>Streblomastix</taxon>
    </lineage>
</organism>